<comment type="subunit">
    <text evidence="1">Homodimer.</text>
</comment>
<evidence type="ECO:0000313" key="4">
    <source>
        <dbReference type="EMBL" id="USR90129.1"/>
    </source>
</evidence>
<dbReference type="NCBIfam" id="TIGR02135">
    <property type="entry name" value="phoU_full"/>
    <property type="match status" value="1"/>
</dbReference>
<dbReference type="Pfam" id="PF01895">
    <property type="entry name" value="PhoU"/>
    <property type="match status" value="2"/>
</dbReference>
<dbReference type="InterPro" id="IPR026022">
    <property type="entry name" value="PhoU_dom"/>
</dbReference>
<dbReference type="PANTHER" id="PTHR42930:SF3">
    <property type="entry name" value="PHOSPHATE-SPECIFIC TRANSPORT SYSTEM ACCESSORY PROTEIN PHOU"/>
    <property type="match status" value="1"/>
</dbReference>
<name>A0ABY5APE7_9CYAN</name>
<feature type="domain" description="PhoU" evidence="3">
    <location>
        <begin position="130"/>
        <end position="214"/>
    </location>
</feature>
<sequence>MQRVNTSKLNSSRQQFERELKRLRQDVLRMGALVENSCRLSHQALFHRDLAAADVLKPLDKQIDHFYRQIEADSIMLLTLQGPVAQDCRVLGAFMQLVRDLERIGDYAKDLGEIAVKLFPYPPLACMPDVERMSHETQAMLGMSLIALVELNPEAGTQMKEKDTTVDDAYDRLYRHLASQSNYRGVLEPVLLVTLAIRHLERMADHATNIGQRVTYIVTGRRG</sequence>
<dbReference type="Gene3D" id="1.20.58.220">
    <property type="entry name" value="Phosphate transport system protein phou homolog 2, domain 2"/>
    <property type="match status" value="1"/>
</dbReference>
<evidence type="ECO:0000259" key="3">
    <source>
        <dbReference type="Pfam" id="PF01895"/>
    </source>
</evidence>
<dbReference type="PANTHER" id="PTHR42930">
    <property type="entry name" value="PHOSPHATE-SPECIFIC TRANSPORT SYSTEM ACCESSORY PROTEIN PHOU"/>
    <property type="match status" value="1"/>
</dbReference>
<proteinExistence type="inferred from homology"/>
<accession>A0ABY5APE7</accession>
<dbReference type="PIRSF" id="PIRSF003107">
    <property type="entry name" value="PhoU"/>
    <property type="match status" value="1"/>
</dbReference>
<keyword evidence="5" id="KW-1185">Reference proteome</keyword>
<dbReference type="InterPro" id="IPR038078">
    <property type="entry name" value="PhoU-like_sf"/>
</dbReference>
<feature type="coiled-coil region" evidence="2">
    <location>
        <begin position="6"/>
        <end position="33"/>
    </location>
</feature>
<keyword evidence="1" id="KW-0592">Phosphate transport</keyword>
<dbReference type="InterPro" id="IPR028366">
    <property type="entry name" value="PhoU"/>
</dbReference>
<gene>
    <name evidence="4" type="primary">phoU</name>
    <name evidence="4" type="ORF">NEA10_14920</name>
</gene>
<keyword evidence="2" id="KW-0175">Coiled coil</keyword>
<dbReference type="SUPFAM" id="SSF109755">
    <property type="entry name" value="PhoU-like"/>
    <property type="match status" value="1"/>
</dbReference>
<comment type="similarity">
    <text evidence="1">Belongs to the PhoU family.</text>
</comment>
<dbReference type="Proteomes" id="UP001056708">
    <property type="component" value="Chromosome"/>
</dbReference>
<evidence type="ECO:0000256" key="2">
    <source>
        <dbReference type="SAM" id="Coils"/>
    </source>
</evidence>
<keyword evidence="1" id="KW-0813">Transport</keyword>
<protein>
    <recommendedName>
        <fullName evidence="1">Phosphate-specific transport system accessory protein PhoU</fullName>
    </recommendedName>
</protein>
<comment type="subcellular location">
    <subcellularLocation>
        <location evidence="1">Cytoplasm</location>
    </subcellularLocation>
</comment>
<reference evidence="4" key="1">
    <citation type="submission" date="2022-06" db="EMBL/GenBank/DDBJ databases">
        <title>Genome sequence of Phormidium yuhuli AB48 isolated from an industrial photobioreactor environment.</title>
        <authorList>
            <person name="Qiu Y."/>
            <person name="Noonan A.J.C."/>
            <person name="Dofher K."/>
            <person name="Koch M."/>
            <person name="Kieft B."/>
            <person name="Lin X."/>
            <person name="Ziels R.M."/>
            <person name="Hallam S.J."/>
        </authorList>
    </citation>
    <scope>NUCLEOTIDE SEQUENCE</scope>
    <source>
        <strain evidence="4">AB48</strain>
    </source>
</reference>
<feature type="domain" description="PhoU" evidence="3">
    <location>
        <begin position="27"/>
        <end position="114"/>
    </location>
</feature>
<evidence type="ECO:0000313" key="5">
    <source>
        <dbReference type="Proteomes" id="UP001056708"/>
    </source>
</evidence>
<evidence type="ECO:0000256" key="1">
    <source>
        <dbReference type="PIRNR" id="PIRNR003107"/>
    </source>
</evidence>
<organism evidence="4 5">
    <name type="scientific">Phormidium yuhuli AB48</name>
    <dbReference type="NCBI Taxonomy" id="2940671"/>
    <lineage>
        <taxon>Bacteria</taxon>
        <taxon>Bacillati</taxon>
        <taxon>Cyanobacteriota</taxon>
        <taxon>Cyanophyceae</taxon>
        <taxon>Oscillatoriophycideae</taxon>
        <taxon>Oscillatoriales</taxon>
        <taxon>Oscillatoriaceae</taxon>
        <taxon>Phormidium</taxon>
        <taxon>Phormidium yuhuli</taxon>
    </lineage>
</organism>
<keyword evidence="1" id="KW-0963">Cytoplasm</keyword>
<dbReference type="RefSeq" id="WP_252661905.1">
    <property type="nucleotide sequence ID" value="NZ_CP098611.1"/>
</dbReference>
<comment type="function">
    <text evidence="1">Plays a role in the regulation of phosphate uptake.</text>
</comment>
<dbReference type="EMBL" id="CP098611">
    <property type="protein sequence ID" value="USR90129.1"/>
    <property type="molecule type" value="Genomic_DNA"/>
</dbReference>